<feature type="compositionally biased region" description="Pro residues" evidence="1">
    <location>
        <begin position="62"/>
        <end position="71"/>
    </location>
</feature>
<dbReference type="InParanoid" id="A0A067MTR1"/>
<dbReference type="GO" id="GO:0003676">
    <property type="term" value="F:nucleic acid binding"/>
    <property type="evidence" value="ECO:0007669"/>
    <property type="project" value="InterPro"/>
</dbReference>
<feature type="compositionally biased region" description="Polar residues" evidence="1">
    <location>
        <begin position="36"/>
        <end position="49"/>
    </location>
</feature>
<reference evidence="3" key="1">
    <citation type="journal article" date="2014" name="Proc. Natl. Acad. Sci. U.S.A.">
        <title>Extensive sampling of basidiomycete genomes demonstrates inadequacy of the white-rot/brown-rot paradigm for wood decay fungi.</title>
        <authorList>
            <person name="Riley R."/>
            <person name="Salamov A.A."/>
            <person name="Brown D.W."/>
            <person name="Nagy L.G."/>
            <person name="Floudas D."/>
            <person name="Held B.W."/>
            <person name="Levasseur A."/>
            <person name="Lombard V."/>
            <person name="Morin E."/>
            <person name="Otillar R."/>
            <person name="Lindquist E.A."/>
            <person name="Sun H."/>
            <person name="LaButti K.M."/>
            <person name="Schmutz J."/>
            <person name="Jabbour D."/>
            <person name="Luo H."/>
            <person name="Baker S.E."/>
            <person name="Pisabarro A.G."/>
            <person name="Walton J.D."/>
            <person name="Blanchette R.A."/>
            <person name="Henrissat B."/>
            <person name="Martin F."/>
            <person name="Cullen D."/>
            <person name="Hibbett D.S."/>
            <person name="Grigoriev I.V."/>
        </authorList>
    </citation>
    <scope>NUCLEOTIDE SEQUENCE [LARGE SCALE GENOMIC DNA]</scope>
    <source>
        <strain evidence="3">FD-172 SS1</strain>
    </source>
</reference>
<dbReference type="Proteomes" id="UP000027195">
    <property type="component" value="Unassembled WGS sequence"/>
</dbReference>
<dbReference type="EMBL" id="KL198020">
    <property type="protein sequence ID" value="KDQ19133.1"/>
    <property type="molecule type" value="Genomic_DNA"/>
</dbReference>
<dbReference type="PANTHER" id="PTHR35871:SF1">
    <property type="entry name" value="CXC1-LIKE CYSTEINE CLUSTER ASSOCIATED WITH KDZ TRANSPOSASES DOMAIN-CONTAINING PROTEIN"/>
    <property type="match status" value="1"/>
</dbReference>
<sequence length="656" mass="74338">MGRRPRSRVGNLGDYAKKRKLVHNHMHGEDKENHPPSESSHPQHTQTTNPFPPQLHPFTAPASPPTTPSAPDPVNDSDISGDSDDASSSTHPITSGFMTYSPPPTIEAAALALKDLKNILHPPRASGIGYKDPKLDPYVRERLEKVRMFLWNYTNEDGDQKWMAASLRTAHAYEAGPWLASRLRRWARDFILDRSKLPLSAYGKGSRSLLADEEFRQELFLHLQEVGKYVCAQDVVNYVARDDVKERLGLTQGITLATAQRWMKVLGYRWGRTPTGQYVDGHERDDVVKYRQEVFLPVFAELLTQTRVYSPEGLECLGPHSSSRHTVIWHHDESIFYAHDRRTLRWVHKSETAVPHPKGEGPSLMVADFVSADYGWLRSPDGTEHARVLLKPGKNRDGYFTNDDILKQVARAMDILQRYYPNERHVFVFDNATTHLKRADSAISARHMPKNMPKNGWEWDGKDWGGGRKPKNWGVEVNVVGADGKPVYKPDGSLLKQKVKMGEGKLADDTPQSFYYPDGHEFAGVFKGMAVILEERGYADTKKLRAECPGFKCPLLVSVDGISEGASVRANPCCCRRLLYNEPDFVNVKSLLETACEKRGFLVLFVPKFHCELNFIELCWGYSKRIYREFPMSSAEEDLEKNVLKALEAIPIETIR</sequence>
<feature type="non-terminal residue" evidence="2">
    <location>
        <position position="656"/>
    </location>
</feature>
<protein>
    <submittedName>
        <fullName evidence="2">Uncharacterized protein</fullName>
    </submittedName>
</protein>
<dbReference type="HOGENOM" id="CLU_005726_1_0_1"/>
<accession>A0A067MTR1</accession>
<dbReference type="InterPro" id="IPR036397">
    <property type="entry name" value="RNaseH_sf"/>
</dbReference>
<keyword evidence="3" id="KW-1185">Reference proteome</keyword>
<dbReference type="PANTHER" id="PTHR35871">
    <property type="entry name" value="EXPRESSED PROTEIN"/>
    <property type="match status" value="1"/>
</dbReference>
<proteinExistence type="predicted"/>
<dbReference type="AlphaFoldDB" id="A0A067MTR1"/>
<dbReference type="Gene3D" id="3.30.420.10">
    <property type="entry name" value="Ribonuclease H-like superfamily/Ribonuclease H"/>
    <property type="match status" value="1"/>
</dbReference>
<name>A0A067MTR1_BOTB1</name>
<evidence type="ECO:0000256" key="1">
    <source>
        <dbReference type="SAM" id="MobiDB-lite"/>
    </source>
</evidence>
<organism evidence="2 3">
    <name type="scientific">Botryobasidium botryosum (strain FD-172 SS1)</name>
    <dbReference type="NCBI Taxonomy" id="930990"/>
    <lineage>
        <taxon>Eukaryota</taxon>
        <taxon>Fungi</taxon>
        <taxon>Dikarya</taxon>
        <taxon>Basidiomycota</taxon>
        <taxon>Agaricomycotina</taxon>
        <taxon>Agaricomycetes</taxon>
        <taxon>Cantharellales</taxon>
        <taxon>Botryobasidiaceae</taxon>
        <taxon>Botryobasidium</taxon>
    </lineage>
</organism>
<feature type="compositionally biased region" description="Basic and acidic residues" evidence="1">
    <location>
        <begin position="26"/>
        <end position="35"/>
    </location>
</feature>
<dbReference type="OrthoDB" id="10044727at2759"/>
<gene>
    <name evidence="2" type="ORF">BOTBODRAFT_127015</name>
</gene>
<feature type="region of interest" description="Disordered" evidence="1">
    <location>
        <begin position="1"/>
        <end position="100"/>
    </location>
</feature>
<evidence type="ECO:0000313" key="3">
    <source>
        <dbReference type="Proteomes" id="UP000027195"/>
    </source>
</evidence>
<evidence type="ECO:0000313" key="2">
    <source>
        <dbReference type="EMBL" id="KDQ19133.1"/>
    </source>
</evidence>